<sequence>MRHDQQEEPDDFAGASADQAAMAASNQGEKLNELAGLVKSLIQSQAARDQQMDKDFSRQEQRWKSMQHQFQQIQMQIRAMMEEDLRGQMELEGEQPQEGSGKVDDPNERTTWMNVRPQREPPVCREPKLFPLSPEDDTEYFLTTFERMAQVCRWPKDEWAVHLVPLLTGKAQSAYVLMNIADCEDYEKVKAAILAKYEITFDTYCRRFRSWDIFQGETSCELYVRLKDLFSKWVKPEKSTVKEISEIIILEQFLRMVHPEMEVWIRERDPRTREEAAQLAEVFTAARKGTRYTAFGRDNHFAQRSPLGVNGVLVRLREKEVPQALTGFPPFELPYGCQPVLGGTCYSPAGLTINPKKCAIAQREVEHLEYVIGFGKIKPQVGKIEAIQATTKRKLLLMGFFCPVFGMQGCNTEADFSKRAVSDLLDGVERIDSQ</sequence>
<evidence type="ECO:0000313" key="1">
    <source>
        <dbReference type="EMBL" id="KAI3371409.1"/>
    </source>
</evidence>
<gene>
    <name evidence="1" type="ORF">L3Q82_024002</name>
</gene>
<reference evidence="1" key="1">
    <citation type="submission" date="2022-04" db="EMBL/GenBank/DDBJ databases">
        <title>Jade perch genome.</title>
        <authorList>
            <person name="Chao B."/>
        </authorList>
    </citation>
    <scope>NUCLEOTIDE SEQUENCE</scope>
    <source>
        <strain evidence="1">CB-2022</strain>
    </source>
</reference>
<keyword evidence="2" id="KW-1185">Reference proteome</keyword>
<proteinExistence type="predicted"/>
<accession>A0ACB8WV26</accession>
<evidence type="ECO:0000313" key="2">
    <source>
        <dbReference type="Proteomes" id="UP000831701"/>
    </source>
</evidence>
<feature type="non-terminal residue" evidence="1">
    <location>
        <position position="434"/>
    </location>
</feature>
<organism evidence="1 2">
    <name type="scientific">Scortum barcoo</name>
    <name type="common">barcoo grunter</name>
    <dbReference type="NCBI Taxonomy" id="214431"/>
    <lineage>
        <taxon>Eukaryota</taxon>
        <taxon>Metazoa</taxon>
        <taxon>Chordata</taxon>
        <taxon>Craniata</taxon>
        <taxon>Vertebrata</taxon>
        <taxon>Euteleostomi</taxon>
        <taxon>Actinopterygii</taxon>
        <taxon>Neopterygii</taxon>
        <taxon>Teleostei</taxon>
        <taxon>Neoteleostei</taxon>
        <taxon>Acanthomorphata</taxon>
        <taxon>Eupercaria</taxon>
        <taxon>Centrarchiformes</taxon>
        <taxon>Terapontoidei</taxon>
        <taxon>Terapontidae</taxon>
        <taxon>Scortum</taxon>
    </lineage>
</organism>
<comment type="caution">
    <text evidence="1">The sequence shown here is derived from an EMBL/GenBank/DDBJ whole genome shotgun (WGS) entry which is preliminary data.</text>
</comment>
<protein>
    <submittedName>
        <fullName evidence="1">Uncharacterized protein</fullName>
    </submittedName>
</protein>
<dbReference type="EMBL" id="CM041536">
    <property type="protein sequence ID" value="KAI3371409.1"/>
    <property type="molecule type" value="Genomic_DNA"/>
</dbReference>
<name>A0ACB8WV26_9TELE</name>
<dbReference type="Proteomes" id="UP000831701">
    <property type="component" value="Chromosome 6"/>
</dbReference>